<keyword evidence="3" id="KW-1133">Transmembrane helix</keyword>
<keyword evidence="3" id="KW-0812">Transmembrane</keyword>
<keyword evidence="3" id="KW-0472">Membrane</keyword>
<evidence type="ECO:0000256" key="3">
    <source>
        <dbReference type="SAM" id="Phobius"/>
    </source>
</evidence>
<protein>
    <recommendedName>
        <fullName evidence="4">Methyl-accepting transducer domain-containing protein</fullName>
    </recommendedName>
</protein>
<feature type="domain" description="Methyl-accepting transducer" evidence="4">
    <location>
        <begin position="385"/>
        <end position="607"/>
    </location>
</feature>
<proteinExistence type="predicted"/>
<feature type="transmembrane region" description="Helical" evidence="3">
    <location>
        <begin position="37"/>
        <end position="58"/>
    </location>
</feature>
<dbReference type="PROSITE" id="PS50111">
    <property type="entry name" value="CHEMOTAXIS_TRANSDUC_2"/>
    <property type="match status" value="1"/>
</dbReference>
<accession>A0A437J8Q1</accession>
<dbReference type="RefSeq" id="WP_127689742.1">
    <property type="nucleotide sequence ID" value="NZ_RZUL01000002.1"/>
</dbReference>
<dbReference type="OrthoDB" id="266313at2"/>
<keyword evidence="6" id="KW-1185">Reference proteome</keyword>
<dbReference type="PANTHER" id="PTHR32089:SF112">
    <property type="entry name" value="LYSOZYME-LIKE PROTEIN-RELATED"/>
    <property type="match status" value="1"/>
</dbReference>
<feature type="transmembrane region" description="Helical" evidence="3">
    <location>
        <begin position="274"/>
        <end position="297"/>
    </location>
</feature>
<keyword evidence="1 2" id="KW-0807">Transducer</keyword>
<dbReference type="Pfam" id="PF05228">
    <property type="entry name" value="CHASE4"/>
    <property type="match status" value="1"/>
</dbReference>
<reference evidence="5 6" key="1">
    <citation type="submission" date="2019-01" db="EMBL/GenBank/DDBJ databases">
        <authorList>
            <person name="Chen W.-M."/>
        </authorList>
    </citation>
    <scope>NUCLEOTIDE SEQUENCE [LARGE SCALE GENOMIC DNA]</scope>
    <source>
        <strain evidence="5 6">TLA-22</strain>
    </source>
</reference>
<name>A0A437J8Q1_9SPHN</name>
<dbReference type="PANTHER" id="PTHR32089">
    <property type="entry name" value="METHYL-ACCEPTING CHEMOTAXIS PROTEIN MCPB"/>
    <property type="match status" value="1"/>
</dbReference>
<dbReference type="InterPro" id="IPR007892">
    <property type="entry name" value="CHASE4"/>
</dbReference>
<dbReference type="AlphaFoldDB" id="A0A437J8Q1"/>
<dbReference type="GO" id="GO:0016020">
    <property type="term" value="C:membrane"/>
    <property type="evidence" value="ECO:0007669"/>
    <property type="project" value="InterPro"/>
</dbReference>
<dbReference type="Pfam" id="PF00015">
    <property type="entry name" value="MCPsignal"/>
    <property type="match status" value="1"/>
</dbReference>
<dbReference type="SUPFAM" id="SSF58104">
    <property type="entry name" value="Methyl-accepting chemotaxis protein (MCP) signaling domain"/>
    <property type="match status" value="1"/>
</dbReference>
<dbReference type="InterPro" id="IPR004089">
    <property type="entry name" value="MCPsignal_dom"/>
</dbReference>
<comment type="caution">
    <text evidence="5">The sequence shown here is derived from an EMBL/GenBank/DDBJ whole genome shotgun (WGS) entry which is preliminary data.</text>
</comment>
<evidence type="ECO:0000313" key="5">
    <source>
        <dbReference type="EMBL" id="RVT41763.1"/>
    </source>
</evidence>
<dbReference type="EMBL" id="RZUL01000002">
    <property type="protein sequence ID" value="RVT41763.1"/>
    <property type="molecule type" value="Genomic_DNA"/>
</dbReference>
<evidence type="ECO:0000256" key="2">
    <source>
        <dbReference type="PROSITE-ProRule" id="PRU00284"/>
    </source>
</evidence>
<evidence type="ECO:0000256" key="1">
    <source>
        <dbReference type="ARBA" id="ARBA00023224"/>
    </source>
</evidence>
<sequence>MTRLTHHLDRIARRGRTIGPREWRLAEWLAHPLARTMVPLIALIALLLSSAGLLIMLLTQQMDSNSARYMERMVLGAVKREQDATLDSVSAAARWDDAYRAVYRGIDRPWVNSNLLYTDLHSYVIDDRGNTLFASRGKGFAGPRMPPDLRSAAPEAVRHLLPNLPRTVGQAMRKTRGVAQFAQFEGRPAVVAAMGIVPWETQPDDRAAPARYLVLIEELTDPIIAHVGENHGLQSIRWSRGGDEDDWQHVDITGPHGTFLGRIEWLRVRAGWSALLDILPLVLIALILCAALSAFLIRQLYRAHLALRGESAAARQSAADANHAALAATAALADAENARREVAQGAKQQAAAQHKHEQELRAQSRQVAAALEQSMTSLVAQLLETATDLERNADQTLGSIDMQQRQATIVVDRSRETTQAARAIASTIDELTRSISDISRATAEIRDAADSASRQSANARDANDNLLHHVGSINDAANLIAEITGQTNLLALNATIEAARAGEAGRGFVVVANEVKALAGQTAQTTRAIHHRVAGVESAAAATCDLVGSVDRTLGQLAESIGAASAAVQQQLAAATEIQQTSHGVALHAHAADEAVGTIGRSLAEVAVAARRTRHSGSVVRERAETLQAEFARMIDTLKAA</sequence>
<dbReference type="Proteomes" id="UP000282977">
    <property type="component" value="Unassembled WGS sequence"/>
</dbReference>
<dbReference type="Gene3D" id="1.10.287.950">
    <property type="entry name" value="Methyl-accepting chemotaxis protein"/>
    <property type="match status" value="1"/>
</dbReference>
<evidence type="ECO:0000259" key="4">
    <source>
        <dbReference type="PROSITE" id="PS50111"/>
    </source>
</evidence>
<evidence type="ECO:0000313" key="6">
    <source>
        <dbReference type="Proteomes" id="UP000282977"/>
    </source>
</evidence>
<organism evidence="5 6">
    <name type="scientific">Sphingobium algorifonticola</name>
    <dbReference type="NCBI Taxonomy" id="2008318"/>
    <lineage>
        <taxon>Bacteria</taxon>
        <taxon>Pseudomonadati</taxon>
        <taxon>Pseudomonadota</taxon>
        <taxon>Alphaproteobacteria</taxon>
        <taxon>Sphingomonadales</taxon>
        <taxon>Sphingomonadaceae</taxon>
        <taxon>Sphingobium</taxon>
    </lineage>
</organism>
<gene>
    <name evidence="5" type="ORF">ENE74_05650</name>
</gene>
<dbReference type="SMART" id="SM00283">
    <property type="entry name" value="MA"/>
    <property type="match status" value="1"/>
</dbReference>
<dbReference type="GO" id="GO:0007165">
    <property type="term" value="P:signal transduction"/>
    <property type="evidence" value="ECO:0007669"/>
    <property type="project" value="UniProtKB-KW"/>
</dbReference>